<gene>
    <name evidence="1" type="ORF">QU481_11905</name>
</gene>
<organism evidence="1 2">
    <name type="scientific">Crenobacter oryzisoli</name>
    <dbReference type="NCBI Taxonomy" id="3056844"/>
    <lineage>
        <taxon>Bacteria</taxon>
        <taxon>Pseudomonadati</taxon>
        <taxon>Pseudomonadota</taxon>
        <taxon>Betaproteobacteria</taxon>
        <taxon>Neisseriales</taxon>
        <taxon>Neisseriaceae</taxon>
        <taxon>Crenobacter</taxon>
    </lineage>
</organism>
<proteinExistence type="predicted"/>
<dbReference type="InterPro" id="IPR009678">
    <property type="entry name" value="Phage_tail_completion_R"/>
</dbReference>
<protein>
    <submittedName>
        <fullName evidence="1">Phage tail protein</fullName>
    </submittedName>
</protein>
<reference evidence="1" key="1">
    <citation type="submission" date="2023-06" db="EMBL/GenBank/DDBJ databases">
        <authorList>
            <person name="Zhang S."/>
        </authorList>
    </citation>
    <scope>NUCLEOTIDE SEQUENCE</scope>
    <source>
        <strain evidence="1">SG2303</strain>
    </source>
</reference>
<evidence type="ECO:0000313" key="2">
    <source>
        <dbReference type="Proteomes" id="UP001168540"/>
    </source>
</evidence>
<accession>A0ABT7XP99</accession>
<dbReference type="EMBL" id="JAUEDK010000019">
    <property type="protein sequence ID" value="MDN0075596.1"/>
    <property type="molecule type" value="Genomic_DNA"/>
</dbReference>
<keyword evidence="2" id="KW-1185">Reference proteome</keyword>
<name>A0ABT7XP99_9NEIS</name>
<dbReference type="RefSeq" id="WP_289830230.1">
    <property type="nucleotide sequence ID" value="NZ_JAUEDK010000019.1"/>
</dbReference>
<sequence length="159" mass="18075">MNKPAHLRAAIEAALPDLRANPDKLKLYVDRGGIANTGTASRSFEYRYQLKVLVIGFGDHPDVLFITLQEWLREHQPELLLNPERQRDGLHFQVDIIDHTEVDIEITLQLTERVGVKSDPANAGRWIATHFGEPPLDPYAGQDWELVVMEDGEQVWPTT</sequence>
<comment type="caution">
    <text evidence="1">The sequence shown here is derived from an EMBL/GenBank/DDBJ whole genome shotgun (WGS) entry which is preliminary data.</text>
</comment>
<dbReference type="Pfam" id="PF06891">
    <property type="entry name" value="P2_Phage_GpR"/>
    <property type="match status" value="1"/>
</dbReference>
<evidence type="ECO:0000313" key="1">
    <source>
        <dbReference type="EMBL" id="MDN0075596.1"/>
    </source>
</evidence>
<dbReference type="Proteomes" id="UP001168540">
    <property type="component" value="Unassembled WGS sequence"/>
</dbReference>